<dbReference type="EMBL" id="JAQQDB010000002">
    <property type="protein sequence ID" value="MFM0516248.1"/>
    <property type="molecule type" value="Genomic_DNA"/>
</dbReference>
<evidence type="ECO:0000313" key="2">
    <source>
        <dbReference type="EMBL" id="MFM0516248.1"/>
    </source>
</evidence>
<sequence length="529" mass="55878">MNAVTDFKSLGLQPISDAQPCGVDVRDDPDFDLLQNEIAKLTNPAASGAPDWEQVVKLSSGLLAGKGKDILVASYLTVALLITRGLPGLNDGAQMLEGLLATHWEQLYPPVARLRARRNAIQWLIDRVRAHGEEHDWSSWPPQDAALVDALRAALTGIDSVLADKDADAPSMQPLRALLGTVQVAEPEPVAVVEPVVEPEPVVAASASAPAPAPRPAPAAAPAIQADPLAPLAVDSSDSAVHATDETLERLAAIGNWYAQNEPSSALGFRLRRVGVWAGVEHAPNAQGSETRLPGPIAPLQDALRNLQSRAAHMDIVGFAETQVLTYPFWLDLNHAAAMALAQLGDAWSAARREVCNETAKFVSRMEGIERLKFANGVPFANADTVQWLGSLASSGGDAGAAAAPDPLVAVLSRARALAADNDLGAAAQCLQDAIDKTAAVGTRLRLRTALCDLLLEHRPGARLDAFARALVAEVDRYGVASWDPELTADALRAAFAILSRNDQNEAETAALLARIAPLDVAIAVRLIT</sequence>
<keyword evidence="3" id="KW-1185">Reference proteome</keyword>
<dbReference type="RefSeq" id="WP_408161035.1">
    <property type="nucleotide sequence ID" value="NZ_JAQQDB010000002.1"/>
</dbReference>
<proteinExistence type="predicted"/>
<dbReference type="Pfam" id="PF06812">
    <property type="entry name" value="ImpA_N"/>
    <property type="match status" value="1"/>
</dbReference>
<evidence type="ECO:0000259" key="1">
    <source>
        <dbReference type="Pfam" id="PF06812"/>
    </source>
</evidence>
<dbReference type="InterPro" id="IPR017739">
    <property type="entry name" value="T6SS-assoc_VCA0119"/>
</dbReference>
<dbReference type="PANTHER" id="PTHR37024">
    <property type="entry name" value="TYPE VI SECRETION SYSTEM DUF2094 AND IMPA-RELATED DOMAIN PROTEIN"/>
    <property type="match status" value="1"/>
</dbReference>
<accession>A0ABW9CG61</accession>
<reference evidence="2 3" key="1">
    <citation type="journal article" date="2024" name="Chem. Sci.">
        <title>Discovery of megapolipeptins by genome mining of a Burkholderiales bacteria collection.</title>
        <authorList>
            <person name="Paulo B.S."/>
            <person name="Recchia M.J.J."/>
            <person name="Lee S."/>
            <person name="Fergusson C.H."/>
            <person name="Romanowski S.B."/>
            <person name="Hernandez A."/>
            <person name="Krull N."/>
            <person name="Liu D.Y."/>
            <person name="Cavanagh H."/>
            <person name="Bos A."/>
            <person name="Gray C.A."/>
            <person name="Murphy B.T."/>
            <person name="Linington R.G."/>
            <person name="Eustaquio A.S."/>
        </authorList>
    </citation>
    <scope>NUCLEOTIDE SEQUENCE [LARGE SCALE GENOMIC DNA]</scope>
    <source>
        <strain evidence="2 3">RL17-374-BIF-D</strain>
    </source>
</reference>
<dbReference type="PANTHER" id="PTHR37024:SF3">
    <property type="entry name" value="TYPE VI SECRETION SYSTEM PROTEIN TSSA"/>
    <property type="match status" value="1"/>
</dbReference>
<name>A0ABW9CG61_9BURK</name>
<dbReference type="InterPro" id="IPR010657">
    <property type="entry name" value="ImpA_N"/>
</dbReference>
<protein>
    <submittedName>
        <fullName evidence="2">Type VI secretion system protein TssA</fullName>
    </submittedName>
</protein>
<dbReference type="Pfam" id="PF16989">
    <property type="entry name" value="T6SS_VasJ"/>
    <property type="match status" value="1"/>
</dbReference>
<comment type="caution">
    <text evidence="2">The sequence shown here is derived from an EMBL/GenBank/DDBJ whole genome shotgun (WGS) entry which is preliminary data.</text>
</comment>
<feature type="domain" description="ImpA N-terminal" evidence="1">
    <location>
        <begin position="12"/>
        <end position="125"/>
    </location>
</feature>
<gene>
    <name evidence="2" type="primary">tssA</name>
    <name evidence="2" type="ORF">PQR08_02355</name>
</gene>
<dbReference type="Proteomes" id="UP001629462">
    <property type="component" value="Unassembled WGS sequence"/>
</dbReference>
<dbReference type="NCBIfam" id="TIGR03362">
    <property type="entry name" value="VI_chp_7"/>
    <property type="match status" value="1"/>
</dbReference>
<evidence type="ECO:0000313" key="3">
    <source>
        <dbReference type="Proteomes" id="UP001629462"/>
    </source>
</evidence>
<organism evidence="2 3">
    <name type="scientific">Caballeronia jiangsuensis</name>
    <dbReference type="NCBI Taxonomy" id="1458357"/>
    <lineage>
        <taxon>Bacteria</taxon>
        <taxon>Pseudomonadati</taxon>
        <taxon>Pseudomonadota</taxon>
        <taxon>Betaproteobacteria</taxon>
        <taxon>Burkholderiales</taxon>
        <taxon>Burkholderiaceae</taxon>
        <taxon>Caballeronia</taxon>
    </lineage>
</organism>